<reference evidence="3 4" key="1">
    <citation type="submission" date="2022-06" db="EMBL/GenBank/DDBJ databases">
        <title>Actinoplanes abujensis sp. nov., isolated from Nigerian arid soil.</title>
        <authorList>
            <person name="Ding P."/>
        </authorList>
    </citation>
    <scope>NUCLEOTIDE SEQUENCE [LARGE SCALE GENOMIC DNA]</scope>
    <source>
        <strain evidence="4">TRM88002</strain>
    </source>
</reference>
<sequence>MTEQHDDERARIRAAMDRLLAGQATTSNGSLTVVALALEVGVHRMALIKRHADLKTEFYARVRTETQQIPETEKRLQEAVKKLTRTVADQAAEIDKLRQLVTNLALANTVLRATAHASKTPGPTRDATRSEHSTDTNGTDEVPDNLIHLPLRRSKS</sequence>
<gene>
    <name evidence="3" type="ORF">LXN57_47480</name>
</gene>
<keyword evidence="4" id="KW-1185">Reference proteome</keyword>
<dbReference type="EMBL" id="JAMQOL010000106">
    <property type="protein sequence ID" value="MCM4085193.1"/>
    <property type="molecule type" value="Genomic_DNA"/>
</dbReference>
<evidence type="ECO:0000313" key="4">
    <source>
        <dbReference type="Proteomes" id="UP001523216"/>
    </source>
</evidence>
<name>A0ABT0YGK3_9ACTN</name>
<evidence type="ECO:0008006" key="5">
    <source>
        <dbReference type="Google" id="ProtNLM"/>
    </source>
</evidence>
<feature type="region of interest" description="Disordered" evidence="2">
    <location>
        <begin position="115"/>
        <end position="156"/>
    </location>
</feature>
<evidence type="ECO:0000256" key="1">
    <source>
        <dbReference type="SAM" id="Coils"/>
    </source>
</evidence>
<comment type="caution">
    <text evidence="3">The sequence shown here is derived from an EMBL/GenBank/DDBJ whole genome shotgun (WGS) entry which is preliminary data.</text>
</comment>
<dbReference type="RefSeq" id="WP_251804925.1">
    <property type="nucleotide sequence ID" value="NZ_JAMQOL010000106.1"/>
</dbReference>
<dbReference type="Proteomes" id="UP001523216">
    <property type="component" value="Unassembled WGS sequence"/>
</dbReference>
<evidence type="ECO:0000256" key="2">
    <source>
        <dbReference type="SAM" id="MobiDB-lite"/>
    </source>
</evidence>
<organism evidence="3 4">
    <name type="scientific">Paractinoplanes hotanensis</name>
    <dbReference type="NCBI Taxonomy" id="2906497"/>
    <lineage>
        <taxon>Bacteria</taxon>
        <taxon>Bacillati</taxon>
        <taxon>Actinomycetota</taxon>
        <taxon>Actinomycetes</taxon>
        <taxon>Micromonosporales</taxon>
        <taxon>Micromonosporaceae</taxon>
        <taxon>Paractinoplanes</taxon>
    </lineage>
</organism>
<feature type="coiled-coil region" evidence="1">
    <location>
        <begin position="73"/>
        <end position="100"/>
    </location>
</feature>
<keyword evidence="1" id="KW-0175">Coiled coil</keyword>
<accession>A0ABT0YGK3</accession>
<evidence type="ECO:0000313" key="3">
    <source>
        <dbReference type="EMBL" id="MCM4085193.1"/>
    </source>
</evidence>
<protein>
    <recommendedName>
        <fullName evidence="5">Transposase</fullName>
    </recommendedName>
</protein>
<proteinExistence type="predicted"/>